<evidence type="ECO:0000256" key="4">
    <source>
        <dbReference type="ARBA" id="ARBA00022679"/>
    </source>
</evidence>
<comment type="catalytic activity">
    <reaction evidence="1">
        <text>S-ubiquitinyl-[E2 ubiquitin-conjugating enzyme]-L-cysteine + [acceptor protein]-L-lysine = [E2 ubiquitin-conjugating enzyme]-L-cysteine + N(6)-ubiquitinyl-[acceptor protein]-L-lysine.</text>
        <dbReference type="EC" id="2.3.2.27"/>
    </reaction>
</comment>
<evidence type="ECO:0000256" key="3">
    <source>
        <dbReference type="ARBA" id="ARBA00012483"/>
    </source>
</evidence>
<proteinExistence type="predicted"/>
<evidence type="ECO:0000313" key="7">
    <source>
        <dbReference type="EMBL" id="JAG86278.1"/>
    </source>
</evidence>
<dbReference type="AlphaFoldDB" id="A0A0C9S5V7"/>
<keyword evidence="4" id="KW-0808">Transferase</keyword>
<dbReference type="PANTHER" id="PTHR22849">
    <property type="entry name" value="WDSAM1 PROTEIN"/>
    <property type="match status" value="1"/>
</dbReference>
<keyword evidence="5" id="KW-0833">Ubl conjugation pathway</keyword>
<protein>
    <recommendedName>
        <fullName evidence="3">RING-type E3 ubiquitin transferase</fullName>
        <ecNumber evidence="3">2.3.2.27</ecNumber>
    </recommendedName>
</protein>
<dbReference type="UniPathway" id="UPA00143"/>
<dbReference type="Gene3D" id="3.30.40.10">
    <property type="entry name" value="Zinc/RING finger domain, C3HC4 (zinc finger)"/>
    <property type="match status" value="1"/>
</dbReference>
<dbReference type="SUPFAM" id="SSF48371">
    <property type="entry name" value="ARM repeat"/>
    <property type="match status" value="1"/>
</dbReference>
<dbReference type="InterPro" id="IPR011989">
    <property type="entry name" value="ARM-like"/>
</dbReference>
<dbReference type="EMBL" id="GCHU01016555">
    <property type="protein sequence ID" value="JAG86278.1"/>
    <property type="molecule type" value="Transcribed_RNA"/>
</dbReference>
<dbReference type="InterPro" id="IPR016024">
    <property type="entry name" value="ARM-type_fold"/>
</dbReference>
<evidence type="ECO:0000256" key="2">
    <source>
        <dbReference type="ARBA" id="ARBA00004906"/>
    </source>
</evidence>
<dbReference type="InterPro" id="IPR003613">
    <property type="entry name" value="Ubox_domain"/>
</dbReference>
<evidence type="ECO:0000256" key="1">
    <source>
        <dbReference type="ARBA" id="ARBA00000900"/>
    </source>
</evidence>
<dbReference type="GO" id="GO:0006952">
    <property type="term" value="P:defense response"/>
    <property type="evidence" value="ECO:0007669"/>
    <property type="project" value="UniProtKB-ARBA"/>
</dbReference>
<dbReference type="PANTHER" id="PTHR22849:SF112">
    <property type="entry name" value="U-BOX DOMAIN-CONTAINING PROTEIN 26"/>
    <property type="match status" value="1"/>
</dbReference>
<dbReference type="GO" id="GO:0061630">
    <property type="term" value="F:ubiquitin protein ligase activity"/>
    <property type="evidence" value="ECO:0007669"/>
    <property type="project" value="UniProtKB-EC"/>
</dbReference>
<organism evidence="7">
    <name type="scientific">Wollemia nobilis</name>
    <dbReference type="NCBI Taxonomy" id="56998"/>
    <lineage>
        <taxon>Eukaryota</taxon>
        <taxon>Viridiplantae</taxon>
        <taxon>Streptophyta</taxon>
        <taxon>Embryophyta</taxon>
        <taxon>Tracheophyta</taxon>
        <taxon>Spermatophyta</taxon>
        <taxon>Pinopsida</taxon>
        <taxon>Pinidae</taxon>
        <taxon>Conifers II</taxon>
        <taxon>Araucariales</taxon>
        <taxon>Araucariaceae</taxon>
        <taxon>Wollemia</taxon>
    </lineage>
</organism>
<dbReference type="InterPro" id="IPR045185">
    <property type="entry name" value="PUB22/23/24-like"/>
</dbReference>
<dbReference type="GO" id="GO:0016567">
    <property type="term" value="P:protein ubiquitination"/>
    <property type="evidence" value="ECO:0007669"/>
    <property type="project" value="UniProtKB-UniPathway"/>
</dbReference>
<dbReference type="CDD" id="cd16664">
    <property type="entry name" value="RING-Ubox_PUB"/>
    <property type="match status" value="1"/>
</dbReference>
<sequence length="430" mass="46871">MGKHKARAMPTLVSPLDLTVQIPYHFRCPISLDLMRDPVILCTGQTYDRSSIEKWVASGNNTCPVTMQSLEDFTLIPNHTLRRLIQEWCVANSSKGIERIPTPKQPADPRMVRSAIQEASSLSSSTSARATALRTLKNLGKECERNKVILAEEGIVAVLVAILTSSSSEEHPKDPDSQLPSDDQLYEEALGVLVFFCLNDAQRITLAQPHVLARLSSLLLWGSMEVRVNAAHLIESLTASDQLYELRGVVGNTEGIIQGLVKILREHLYPRAVKVGIKSLLALCLIKANREKAVSAGAVSALIEGLVDYEKCDAEKALATIELLCRTDSGCKALCNHALTIPVLVKIILKVSGRATEYAAGALLVTCSASEGLQKEAIQAGILTQLLLLVQSDCTERAKRKAQMLLKLLRNAWPDDSSSPAFGRTDVVTF</sequence>
<dbReference type="SMART" id="SM00504">
    <property type="entry name" value="Ubox"/>
    <property type="match status" value="1"/>
</dbReference>
<evidence type="ECO:0000259" key="6">
    <source>
        <dbReference type="PROSITE" id="PS51698"/>
    </source>
</evidence>
<dbReference type="PROSITE" id="PS51698">
    <property type="entry name" value="U_BOX"/>
    <property type="match status" value="1"/>
</dbReference>
<dbReference type="FunFam" id="3.30.40.10:FF:000437">
    <property type="entry name" value="RING-type E3 ubiquitin transferase"/>
    <property type="match status" value="1"/>
</dbReference>
<dbReference type="Pfam" id="PF25598">
    <property type="entry name" value="ARM_PUB"/>
    <property type="match status" value="1"/>
</dbReference>
<dbReference type="EC" id="2.3.2.27" evidence="3"/>
<reference evidence="7" key="1">
    <citation type="submission" date="2015-02" db="EMBL/GenBank/DDBJ databases">
        <title>A transcriptome of Wollemia nobilis - a relic of Gondwana.</title>
        <authorList>
            <person name="Chia J.Y."/>
            <person name="Leong Y.S."/>
            <person name="Abdul Karim S."/>
            <person name="Wan Azmi N."/>
            <person name="Hercus R."/>
            <person name="Croft L."/>
        </authorList>
    </citation>
    <scope>NUCLEOTIDE SEQUENCE</scope>
    <source>
        <strain evidence="7">MaeBrown</strain>
        <tissue evidence="7">Leaf</tissue>
    </source>
</reference>
<comment type="pathway">
    <text evidence="2">Protein modification; protein ubiquitination.</text>
</comment>
<dbReference type="Pfam" id="PF04564">
    <property type="entry name" value="U-box"/>
    <property type="match status" value="1"/>
</dbReference>
<dbReference type="SUPFAM" id="SSF57850">
    <property type="entry name" value="RING/U-box"/>
    <property type="match status" value="1"/>
</dbReference>
<accession>A0A0C9S5V7</accession>
<feature type="domain" description="U-box" evidence="6">
    <location>
        <begin position="21"/>
        <end position="95"/>
    </location>
</feature>
<dbReference type="Gene3D" id="1.25.10.10">
    <property type="entry name" value="Leucine-rich Repeat Variant"/>
    <property type="match status" value="1"/>
</dbReference>
<dbReference type="InterPro" id="IPR058678">
    <property type="entry name" value="ARM_PUB"/>
</dbReference>
<evidence type="ECO:0000256" key="5">
    <source>
        <dbReference type="ARBA" id="ARBA00022786"/>
    </source>
</evidence>
<name>A0A0C9S5V7_9CONI</name>
<dbReference type="InterPro" id="IPR013083">
    <property type="entry name" value="Znf_RING/FYVE/PHD"/>
</dbReference>
<dbReference type="InterPro" id="IPR045210">
    <property type="entry name" value="RING-Ubox_PUB"/>
</dbReference>